<dbReference type="Proteomes" id="UP000183080">
    <property type="component" value="Unassembled WGS sequence"/>
</dbReference>
<evidence type="ECO:0000313" key="1">
    <source>
        <dbReference type="EMBL" id="OIR17530.1"/>
    </source>
</evidence>
<comment type="caution">
    <text evidence="1">The sequence shown here is derived from an EMBL/GenBank/DDBJ whole genome shotgun (WGS) entry which is preliminary data.</text>
</comment>
<accession>A0A1J5T9G6</accession>
<name>A0A1J5T9G6_9ARCH</name>
<dbReference type="EMBL" id="MIZA01000022">
    <property type="protein sequence ID" value="OIR17530.1"/>
    <property type="molecule type" value="Genomic_DNA"/>
</dbReference>
<gene>
    <name evidence="1" type="ORF">BD935_02480</name>
</gene>
<sequence length="141" mass="16909">MAKEEYETPLIDVYNRTHMDALHEDGSWYHRYLPEGVFLEDLGQIIEEELIKAYNEVEREADEFFEKQIRERFEKIFAQANPKDLRGLLPKKPPVNWAELPVEIQREMQIMHDNADSEGITERTLKKRVRQYLVDQFIIDE</sequence>
<reference evidence="1 2" key="1">
    <citation type="submission" date="2016-08" db="EMBL/GenBank/DDBJ databases">
        <title>New Insights into Marine Group III Euryarchaeota, from dark to light.</title>
        <authorList>
            <person name="Haro-Moreno J.M."/>
            <person name="Rodriguez-Valera F."/>
            <person name="Lopez-Garcia P."/>
            <person name="Moreira D."/>
            <person name="Martin-Cuadrado A.B."/>
        </authorList>
    </citation>
    <scope>NUCLEOTIDE SEQUENCE [LARGE SCALE GENOMIC DNA]</scope>
    <source>
        <strain evidence="1">CG-Epi1</strain>
    </source>
</reference>
<proteinExistence type="predicted"/>
<dbReference type="AlphaFoldDB" id="A0A1J5T9G6"/>
<organism evidence="1 2">
    <name type="scientific">Marine Group III euryarchaeote CG-Epi1</name>
    <dbReference type="NCBI Taxonomy" id="1888995"/>
    <lineage>
        <taxon>Archaea</taxon>
        <taxon>Methanobacteriati</taxon>
        <taxon>Thermoplasmatota</taxon>
        <taxon>Thermoplasmata</taxon>
        <taxon>Candidatus Thermoprofundales</taxon>
    </lineage>
</organism>
<dbReference type="STRING" id="1888995.BD935_02480"/>
<protein>
    <submittedName>
        <fullName evidence="1">Uncharacterized protein</fullName>
    </submittedName>
</protein>
<evidence type="ECO:0000313" key="2">
    <source>
        <dbReference type="Proteomes" id="UP000183080"/>
    </source>
</evidence>